<dbReference type="RefSeq" id="WP_050440738.1">
    <property type="nucleotide sequence ID" value="NZ_JGDM01000063.1"/>
</dbReference>
<dbReference type="PROSITE" id="PS51063">
    <property type="entry name" value="HTH_CRP_2"/>
    <property type="match status" value="1"/>
</dbReference>
<dbReference type="AlphaFoldDB" id="A0A016ABK1"/>
<dbReference type="Proteomes" id="UP000022272">
    <property type="component" value="Unassembled WGS sequence"/>
</dbReference>
<accession>A0A016ABK1</accession>
<dbReference type="GO" id="GO:0003677">
    <property type="term" value="F:DNA binding"/>
    <property type="evidence" value="ECO:0007669"/>
    <property type="project" value="InterPro"/>
</dbReference>
<dbReference type="EMBL" id="JGDM01000063">
    <property type="protein sequence ID" value="EXZ44404.1"/>
    <property type="molecule type" value="Genomic_DNA"/>
</dbReference>
<dbReference type="InterPro" id="IPR012318">
    <property type="entry name" value="HTH_CRP"/>
</dbReference>
<name>A0A016ABK1_BACFG</name>
<gene>
    <name evidence="2" type="ORF">M076_2380</name>
</gene>
<sequence>METRGIITIEGKAVVLPDAEVWMTTGEIASLFYVRGVTVEATIRKLRKDGIADGGSCRRIQLQEAKGYTEIYGMETVIALSFRFDTGQAALFRKWLARTVAHSKKEPTVLFLHHPHGAYC</sequence>
<protein>
    <recommendedName>
        <fullName evidence="1">HTH crp-type domain-containing protein</fullName>
    </recommendedName>
</protein>
<dbReference type="PATRIC" id="fig|1339280.3.peg.2279"/>
<reference evidence="2 3" key="1">
    <citation type="submission" date="2014-02" db="EMBL/GenBank/DDBJ databases">
        <authorList>
            <person name="Sears C."/>
            <person name="Carroll K."/>
            <person name="Sack B.R."/>
            <person name="Qadri F."/>
            <person name="Myers L.L."/>
            <person name="Chung G.-T."/>
            <person name="Escheverria P."/>
            <person name="Fraser C.M."/>
            <person name="Sadzewicz L."/>
            <person name="Shefchek K.A."/>
            <person name="Tallon L."/>
            <person name="Das S.P."/>
            <person name="Daugherty S."/>
            <person name="Mongodin E.F."/>
        </authorList>
    </citation>
    <scope>NUCLEOTIDE SEQUENCE [LARGE SCALE GENOMIC DNA]</scope>
    <source>
        <strain evidence="2 3">2-F-2 #4</strain>
    </source>
</reference>
<evidence type="ECO:0000313" key="2">
    <source>
        <dbReference type="EMBL" id="EXZ44404.1"/>
    </source>
</evidence>
<evidence type="ECO:0000313" key="3">
    <source>
        <dbReference type="Proteomes" id="UP000022272"/>
    </source>
</evidence>
<feature type="domain" description="HTH crp-type" evidence="1">
    <location>
        <begin position="1"/>
        <end position="20"/>
    </location>
</feature>
<evidence type="ECO:0000259" key="1">
    <source>
        <dbReference type="PROSITE" id="PS51063"/>
    </source>
</evidence>
<comment type="caution">
    <text evidence="2">The sequence shown here is derived from an EMBL/GenBank/DDBJ whole genome shotgun (WGS) entry which is preliminary data.</text>
</comment>
<organism evidence="2 3">
    <name type="scientific">Bacteroides fragilis str. 2-F-2 #4</name>
    <dbReference type="NCBI Taxonomy" id="1339280"/>
    <lineage>
        <taxon>Bacteria</taxon>
        <taxon>Pseudomonadati</taxon>
        <taxon>Bacteroidota</taxon>
        <taxon>Bacteroidia</taxon>
        <taxon>Bacteroidales</taxon>
        <taxon>Bacteroidaceae</taxon>
        <taxon>Bacteroides</taxon>
    </lineage>
</organism>
<dbReference type="GO" id="GO:0006355">
    <property type="term" value="P:regulation of DNA-templated transcription"/>
    <property type="evidence" value="ECO:0007669"/>
    <property type="project" value="InterPro"/>
</dbReference>
<proteinExistence type="predicted"/>